<accession>A0A0D6XAA1</accession>
<dbReference type="AlphaFoldDB" id="A0A0D6XAA1"/>
<dbReference type="EMBL" id="JPSL02000009">
    <property type="protein sequence ID" value="KIX84859.1"/>
    <property type="molecule type" value="Genomic_DNA"/>
</dbReference>
<organism evidence="1 2">
    <name type="scientific">Thermus filiformis</name>
    <dbReference type="NCBI Taxonomy" id="276"/>
    <lineage>
        <taxon>Bacteria</taxon>
        <taxon>Thermotogati</taxon>
        <taxon>Deinococcota</taxon>
        <taxon>Deinococci</taxon>
        <taxon>Thermales</taxon>
        <taxon>Thermaceae</taxon>
        <taxon>Thermus</taxon>
    </lineage>
</organism>
<protein>
    <submittedName>
        <fullName evidence="1">Uncharacterized protein</fullName>
    </submittedName>
</protein>
<dbReference type="RefSeq" id="WP_045245700.1">
    <property type="nucleotide sequence ID" value="NZ_JPSL02000009.1"/>
</dbReference>
<name>A0A0D6XAA1_THEFI</name>
<dbReference type="OrthoDB" id="30409at2"/>
<comment type="caution">
    <text evidence="1">The sequence shown here is derived from an EMBL/GenBank/DDBJ whole genome shotgun (WGS) entry which is preliminary data.</text>
</comment>
<sequence>MTFTLHTPPPDPAPEDYPLFRGQTALLSATLRLVARDGYRYHHVQTAHEEKVLSALRTLHEKHHVLISPRARALRRKAGIPVAQVLLGPLPPGPQGGRWPFVLLSDRPLKGERMEDVRRKPLLWPAYREGEWRPTYRLGLDEKGDWTWYLTEDFHRELLEKALALAHAGDWPGLIGHLKALGGLPMFRGVWQQVRDIFRRVKGAWGDRHLRNPEGQWKTPPWRRAEDSLPKTPLSPIGMRLYREEPPRTLGEWLAIRP</sequence>
<evidence type="ECO:0000313" key="2">
    <source>
        <dbReference type="Proteomes" id="UP000030364"/>
    </source>
</evidence>
<gene>
    <name evidence="1" type="ORF">THFILI_00035</name>
</gene>
<dbReference type="STRING" id="276.THFILI_00035"/>
<proteinExistence type="predicted"/>
<evidence type="ECO:0000313" key="1">
    <source>
        <dbReference type="EMBL" id="KIX84859.1"/>
    </source>
</evidence>
<keyword evidence="2" id="KW-1185">Reference proteome</keyword>
<reference evidence="1 2" key="1">
    <citation type="journal article" date="2015" name="Genome Announc.">
        <title>Draft Genome Sequence of the Thermophile Thermus filiformis ATCC 43280, Producer of Carotenoid-(Di)glucoside-Branched Fatty Acid (Di)esters and Source of Hyperthermostable Enzymes of Biotechnological Interest.</title>
        <authorList>
            <person name="Mandelli F."/>
            <person name="Oliveira Ramires B."/>
            <person name="Couger M.B."/>
            <person name="Paixao D.A."/>
            <person name="Camilo C.M."/>
            <person name="Polikarpov I."/>
            <person name="Prade R."/>
            <person name="Riano-Pachon D.M."/>
            <person name="Squina F.M."/>
        </authorList>
    </citation>
    <scope>NUCLEOTIDE SEQUENCE [LARGE SCALE GENOMIC DNA]</scope>
    <source>
        <strain evidence="1 2">ATCC 43280</strain>
    </source>
</reference>
<dbReference type="Proteomes" id="UP000030364">
    <property type="component" value="Unassembled WGS sequence"/>
</dbReference>